<keyword evidence="3" id="KW-1185">Reference proteome</keyword>
<dbReference type="EMBL" id="QXED01000007">
    <property type="protein sequence ID" value="RIV19729.1"/>
    <property type="molecule type" value="Genomic_DNA"/>
</dbReference>
<gene>
    <name evidence="2" type="ORF">DYU11_22635</name>
</gene>
<sequence length="151" mass="16716">MLNTLDVLDQLGPRLADDVRDSQSRKNLRASGRSAASVRHLATQNGRRAKLQLLGSAYFRFQQNGRGPNRSGKPSREMVDALRDWTKRRGLPVRAAYPIALNIARKGIKVPNPYNPGGVLSDVLNRKRIVGLLKPPLKAQLVADVRSLIFA</sequence>
<comment type="caution">
    <text evidence="2">The sequence shown here is derived from an EMBL/GenBank/DDBJ whole genome shotgun (WGS) entry which is preliminary data.</text>
</comment>
<dbReference type="OrthoDB" id="964835at2"/>
<dbReference type="RefSeq" id="WP_119670015.1">
    <property type="nucleotide sequence ID" value="NZ_QXED01000007.1"/>
</dbReference>
<proteinExistence type="predicted"/>
<dbReference type="Proteomes" id="UP000283523">
    <property type="component" value="Unassembled WGS sequence"/>
</dbReference>
<evidence type="ECO:0000313" key="2">
    <source>
        <dbReference type="EMBL" id="RIV19729.1"/>
    </source>
</evidence>
<evidence type="ECO:0000256" key="1">
    <source>
        <dbReference type="SAM" id="MobiDB-lite"/>
    </source>
</evidence>
<organism evidence="2 3">
    <name type="scientific">Fibrisoma montanum</name>
    <dbReference type="NCBI Taxonomy" id="2305895"/>
    <lineage>
        <taxon>Bacteria</taxon>
        <taxon>Pseudomonadati</taxon>
        <taxon>Bacteroidota</taxon>
        <taxon>Cytophagia</taxon>
        <taxon>Cytophagales</taxon>
        <taxon>Spirosomataceae</taxon>
        <taxon>Fibrisoma</taxon>
    </lineage>
</organism>
<accession>A0A418M2F2</accession>
<feature type="region of interest" description="Disordered" evidence="1">
    <location>
        <begin position="18"/>
        <end position="41"/>
    </location>
</feature>
<reference evidence="2 3" key="1">
    <citation type="submission" date="2018-08" db="EMBL/GenBank/DDBJ databases">
        <title>Fibrisoma montanum sp. nov., isolated from Danxia mountain soil.</title>
        <authorList>
            <person name="Huang Y."/>
        </authorList>
    </citation>
    <scope>NUCLEOTIDE SEQUENCE [LARGE SCALE GENOMIC DNA]</scope>
    <source>
        <strain evidence="2 3">HYT19</strain>
    </source>
</reference>
<name>A0A418M2F2_9BACT</name>
<dbReference type="AlphaFoldDB" id="A0A418M2F2"/>
<evidence type="ECO:0000313" key="3">
    <source>
        <dbReference type="Proteomes" id="UP000283523"/>
    </source>
</evidence>
<protein>
    <submittedName>
        <fullName evidence="2">Uncharacterized protein</fullName>
    </submittedName>
</protein>